<proteinExistence type="predicted"/>
<comment type="caution">
    <text evidence="2">The sequence shown here is derived from an EMBL/GenBank/DDBJ whole genome shotgun (WGS) entry which is preliminary data.</text>
</comment>
<accession>A0A934K8L2</accession>
<dbReference type="RefSeq" id="WP_338180300.1">
    <property type="nucleotide sequence ID" value="NZ_JAEKNQ010000040.1"/>
</dbReference>
<keyword evidence="1" id="KW-0732">Signal</keyword>
<dbReference type="EMBL" id="JAEKNQ010000040">
    <property type="protein sequence ID" value="MBJ7603761.1"/>
    <property type="molecule type" value="Genomic_DNA"/>
</dbReference>
<protein>
    <recommendedName>
        <fullName evidence="4">Subtilisin inhibitor domain-containing protein</fullName>
    </recommendedName>
</protein>
<evidence type="ECO:0000313" key="2">
    <source>
        <dbReference type="EMBL" id="MBJ7603761.1"/>
    </source>
</evidence>
<evidence type="ECO:0008006" key="4">
    <source>
        <dbReference type="Google" id="ProtNLM"/>
    </source>
</evidence>
<dbReference type="Proteomes" id="UP000620075">
    <property type="component" value="Unassembled WGS sequence"/>
</dbReference>
<reference evidence="2 3" key="1">
    <citation type="submission" date="2020-10" db="EMBL/GenBank/DDBJ databases">
        <title>Ca. Dormibacterota MAGs.</title>
        <authorList>
            <person name="Montgomery K."/>
        </authorList>
    </citation>
    <scope>NUCLEOTIDE SEQUENCE [LARGE SCALE GENOMIC DNA]</scope>
    <source>
        <strain evidence="2">SC8811_S16_3</strain>
    </source>
</reference>
<evidence type="ECO:0000313" key="3">
    <source>
        <dbReference type="Proteomes" id="UP000620075"/>
    </source>
</evidence>
<organism evidence="2 3">
    <name type="scientific">Candidatus Dormiibacter inghamiae</name>
    <dbReference type="NCBI Taxonomy" id="3127013"/>
    <lineage>
        <taxon>Bacteria</taxon>
        <taxon>Bacillati</taxon>
        <taxon>Candidatus Dormiibacterota</taxon>
        <taxon>Candidatus Dormibacteria</taxon>
        <taxon>Candidatus Dormibacterales</taxon>
        <taxon>Candidatus Dormibacteraceae</taxon>
        <taxon>Candidatus Dormiibacter</taxon>
    </lineage>
</organism>
<dbReference type="AlphaFoldDB" id="A0A934K8L2"/>
<sequence length="117" mass="12198">MCRLINCCLVLVAGLVLVPAASGCGRLPGGASARCVVDFKYFNVEATGDKAGVDAFCKSATAAGEGKIDNPQGDKVCTHDVSQGGRKFTLAVYVRPDADQVSRDGANRLCQTYAGMH</sequence>
<name>A0A934K8L2_9BACT</name>
<feature type="chain" id="PRO_5037850863" description="Subtilisin inhibitor domain-containing protein" evidence="1">
    <location>
        <begin position="24"/>
        <end position="117"/>
    </location>
</feature>
<dbReference type="PROSITE" id="PS51257">
    <property type="entry name" value="PROKAR_LIPOPROTEIN"/>
    <property type="match status" value="1"/>
</dbReference>
<evidence type="ECO:0000256" key="1">
    <source>
        <dbReference type="SAM" id="SignalP"/>
    </source>
</evidence>
<feature type="signal peptide" evidence="1">
    <location>
        <begin position="1"/>
        <end position="23"/>
    </location>
</feature>
<gene>
    <name evidence="2" type="ORF">JF888_11300</name>
</gene>